<gene>
    <name evidence="7" type="ORF">CQA66_04220</name>
</gene>
<dbReference type="AlphaFoldDB" id="A0A3D8J6K2"/>
<dbReference type="GO" id="GO:0071978">
    <property type="term" value="P:bacterial-type flagellum-dependent swarming motility"/>
    <property type="evidence" value="ECO:0007669"/>
    <property type="project" value="TreeGrafter"/>
</dbReference>
<keyword evidence="7" id="KW-0282">Flagellum</keyword>
<comment type="similarity">
    <text evidence="2 4">Belongs to the flagella basal body rod proteins family.</text>
</comment>
<reference evidence="7 8" key="1">
    <citation type="submission" date="2018-04" db="EMBL/GenBank/DDBJ databases">
        <title>Novel Campyloabacter and Helicobacter Species and Strains.</title>
        <authorList>
            <person name="Mannion A.J."/>
            <person name="Shen Z."/>
            <person name="Fox J.G."/>
        </authorList>
    </citation>
    <scope>NUCLEOTIDE SEQUENCE [LARGE SCALE GENOMIC DNA]</scope>
    <source>
        <strain evidence="7 8">MIT 97-5075</strain>
    </source>
</reference>
<comment type="caution">
    <text evidence="7">The sequence shown here is derived from an EMBL/GenBank/DDBJ whole genome shotgun (WGS) entry which is preliminary data.</text>
</comment>
<dbReference type="Pfam" id="PF06429">
    <property type="entry name" value="Flg_bbr_C"/>
    <property type="match status" value="1"/>
</dbReference>
<evidence type="ECO:0000313" key="7">
    <source>
        <dbReference type="EMBL" id="RDU72524.1"/>
    </source>
</evidence>
<dbReference type="GO" id="GO:0009425">
    <property type="term" value="C:bacterial-type flagellum basal body"/>
    <property type="evidence" value="ECO:0007669"/>
    <property type="project" value="UniProtKB-SubCell"/>
</dbReference>
<keyword evidence="3 4" id="KW-0975">Bacterial flagellum</keyword>
<dbReference type="InterPro" id="IPR010930">
    <property type="entry name" value="Flg_bb/hook_C_dom"/>
</dbReference>
<evidence type="ECO:0000313" key="8">
    <source>
        <dbReference type="Proteomes" id="UP000256424"/>
    </source>
</evidence>
<keyword evidence="8" id="KW-1185">Reference proteome</keyword>
<evidence type="ECO:0000256" key="2">
    <source>
        <dbReference type="ARBA" id="ARBA00009677"/>
    </source>
</evidence>
<keyword evidence="7" id="KW-0966">Cell projection</keyword>
<dbReference type="OrthoDB" id="9804559at2"/>
<dbReference type="PROSITE" id="PS00588">
    <property type="entry name" value="FLAGELLA_BB_ROD"/>
    <property type="match status" value="1"/>
</dbReference>
<evidence type="ECO:0000256" key="3">
    <source>
        <dbReference type="ARBA" id="ARBA00023143"/>
    </source>
</evidence>
<keyword evidence="7" id="KW-0969">Cilium</keyword>
<feature type="domain" description="Flagellar basal-body/hook protein C-terminal" evidence="6">
    <location>
        <begin position="554"/>
        <end position="597"/>
    </location>
</feature>
<dbReference type="InterPro" id="IPR037925">
    <property type="entry name" value="FlgE/F/G-like"/>
</dbReference>
<comment type="subcellular location">
    <subcellularLocation>
        <location evidence="1 4">Bacterial flagellum basal body</location>
    </subcellularLocation>
</comment>
<dbReference type="NCBIfam" id="TIGR03506">
    <property type="entry name" value="FlgEFG_subfam"/>
    <property type="match status" value="2"/>
</dbReference>
<dbReference type="SUPFAM" id="SSF117143">
    <property type="entry name" value="Flagellar hook protein flgE"/>
    <property type="match status" value="1"/>
</dbReference>
<dbReference type="EMBL" id="NXLW01000006">
    <property type="protein sequence ID" value="RDU72524.1"/>
    <property type="molecule type" value="Genomic_DNA"/>
</dbReference>
<dbReference type="PANTHER" id="PTHR30435:SF19">
    <property type="entry name" value="FLAGELLAR BASAL-BODY ROD PROTEIN FLGG"/>
    <property type="match status" value="1"/>
</dbReference>
<proteinExistence type="inferred from homology"/>
<evidence type="ECO:0000256" key="4">
    <source>
        <dbReference type="RuleBase" id="RU362116"/>
    </source>
</evidence>
<accession>A0A3D8J6K2</accession>
<organism evidence="7 8">
    <name type="scientific">Helicobacter aurati</name>
    <dbReference type="NCBI Taxonomy" id="137778"/>
    <lineage>
        <taxon>Bacteria</taxon>
        <taxon>Pseudomonadati</taxon>
        <taxon>Campylobacterota</taxon>
        <taxon>Epsilonproteobacteria</taxon>
        <taxon>Campylobacterales</taxon>
        <taxon>Helicobacteraceae</taxon>
        <taxon>Helicobacter</taxon>
    </lineage>
</organism>
<feature type="domain" description="Flagellar basal body rod protein N-terminal" evidence="5">
    <location>
        <begin position="5"/>
        <end position="35"/>
    </location>
</feature>
<dbReference type="InterPro" id="IPR020013">
    <property type="entry name" value="Flagellar_FlgE/F/G"/>
</dbReference>
<dbReference type="Pfam" id="PF00460">
    <property type="entry name" value="Flg_bb_rod"/>
    <property type="match status" value="1"/>
</dbReference>
<evidence type="ECO:0000256" key="1">
    <source>
        <dbReference type="ARBA" id="ARBA00004117"/>
    </source>
</evidence>
<evidence type="ECO:0000259" key="5">
    <source>
        <dbReference type="Pfam" id="PF00460"/>
    </source>
</evidence>
<protein>
    <submittedName>
        <fullName evidence="7">Flagellar hook-basal body complex protein</fullName>
    </submittedName>
</protein>
<dbReference type="InterPro" id="IPR019776">
    <property type="entry name" value="Flagellar_basal_body_rod_CS"/>
</dbReference>
<dbReference type="RefSeq" id="WP_104763509.1">
    <property type="nucleotide sequence ID" value="NZ_FZPM01000025.1"/>
</dbReference>
<dbReference type="InterPro" id="IPR001444">
    <property type="entry name" value="Flag_bb_rod_N"/>
</dbReference>
<evidence type="ECO:0000259" key="6">
    <source>
        <dbReference type="Pfam" id="PF06429"/>
    </source>
</evidence>
<dbReference type="PANTHER" id="PTHR30435">
    <property type="entry name" value="FLAGELLAR PROTEIN"/>
    <property type="match status" value="1"/>
</dbReference>
<dbReference type="Proteomes" id="UP000256424">
    <property type="component" value="Unassembled WGS sequence"/>
</dbReference>
<name>A0A3D8J6K2_9HELI</name>
<sequence length="601" mass="66085">MNDTMLNAVSGIKTHQFGLDSISNNIANVNTAGYKANDPEFKTLFSRSMESLNTSTVTNNDFSYGVTGGSNNIITKMGNLKKSDSDTAVAYTGKGWFVVGKNKEGQFEIDKDNFNVSDENYFTKNGDFTVDSEGYLVNSEGYYLYGVNLGKIQGNNSFKASQDPEKDYKELAKGVMKPIAIPPQISYQPVETTKVDLSVNLNRTGELKNIVQAYTTNGVFNEIGFFNHDFNALANRDGDMIRPNNFSKADIEVTMPDGTVQIARYEYGDGTSSQGKFHTLGQLQYLIKRDTGLDLELNRGQDGTIDPKGILVLKNNTSTPVKVKVSGNFFERLHITGEMDPMAKNDYIAGTNLSVPSFTNTTEVFDESGKKYALRNEYFLINAGDGEGIQQSPETWNVRSYVHELSGDRMLISSEVKEGKIFFDPQGKADVDDMDIPFLGQKNIRLTLNRSTNHVYQDSGTNNTEQDGKNRGEMSNIRINNEGIISVAFTNGQTEAIGRVGLAMFANDQGLKKVGGNLFALNPTTVNGEVVQQSGNPKLVWGEDSNLKQGKILQGYVETSNVDVADALTGLILMQRGYSMNAKAFTTSDDLIKEAIALKRA</sequence>